<proteinExistence type="predicted"/>
<comment type="caution">
    <text evidence="2">The sequence shown here is derived from an EMBL/GenBank/DDBJ whole genome shotgun (WGS) entry which is preliminary data.</text>
</comment>
<dbReference type="Pfam" id="PF12697">
    <property type="entry name" value="Abhydrolase_6"/>
    <property type="match status" value="1"/>
</dbReference>
<keyword evidence="2" id="KW-0378">Hydrolase</keyword>
<reference evidence="2 3" key="1">
    <citation type="submission" date="2022-04" db="EMBL/GenBank/DDBJ databases">
        <authorList>
            <person name="Ye Y.-Q."/>
            <person name="Du Z.-J."/>
        </authorList>
    </citation>
    <scope>NUCLEOTIDE SEQUENCE [LARGE SCALE GENOMIC DNA]</scope>
    <source>
        <strain evidence="2 3">A6E488</strain>
    </source>
</reference>
<evidence type="ECO:0000259" key="1">
    <source>
        <dbReference type="Pfam" id="PF12697"/>
    </source>
</evidence>
<accession>A0AAW5R0Z9</accession>
<organism evidence="2 3">
    <name type="scientific">Microbaculum marinisediminis</name>
    <dbReference type="NCBI Taxonomy" id="2931392"/>
    <lineage>
        <taxon>Bacteria</taxon>
        <taxon>Pseudomonadati</taxon>
        <taxon>Pseudomonadota</taxon>
        <taxon>Alphaproteobacteria</taxon>
        <taxon>Hyphomicrobiales</taxon>
        <taxon>Tepidamorphaceae</taxon>
        <taxon>Microbaculum</taxon>
    </lineage>
</organism>
<keyword evidence="3" id="KW-1185">Reference proteome</keyword>
<gene>
    <name evidence="2" type="ORF">MUB46_14130</name>
</gene>
<name>A0AAW5R0Z9_9HYPH</name>
<dbReference type="RefSeq" id="WP_261616584.1">
    <property type="nucleotide sequence ID" value="NZ_JALIDZ010000006.1"/>
</dbReference>
<dbReference type="Gene3D" id="3.40.50.1820">
    <property type="entry name" value="alpha/beta hydrolase"/>
    <property type="match status" value="1"/>
</dbReference>
<dbReference type="GO" id="GO:0016787">
    <property type="term" value="F:hydrolase activity"/>
    <property type="evidence" value="ECO:0007669"/>
    <property type="project" value="UniProtKB-KW"/>
</dbReference>
<evidence type="ECO:0000313" key="2">
    <source>
        <dbReference type="EMBL" id="MCT8973000.1"/>
    </source>
</evidence>
<dbReference type="InterPro" id="IPR000073">
    <property type="entry name" value="AB_hydrolase_1"/>
</dbReference>
<protein>
    <submittedName>
        <fullName evidence="2">Alpha/beta hydrolase</fullName>
    </submittedName>
</protein>
<dbReference type="Proteomes" id="UP001320898">
    <property type="component" value="Unassembled WGS sequence"/>
</dbReference>
<dbReference type="SUPFAM" id="SSF53474">
    <property type="entry name" value="alpha/beta-Hydrolases"/>
    <property type="match status" value="1"/>
</dbReference>
<sequence>MADTAGAETLAETSEASAEWRDVSVTARDGLRLHLREYGARTSPHLPVVCLPGLTRNTRDFHELAVFLSTHKHRPRRVVAMDFRGRGGSGYDRNWKNYSPMVEMADVLDVLVARGIEAAAFVGTSRGGLVTMLLAAARPTVLKAVVLNDIGPAIEGRGLLRIKNVLAGTNVPATWDQAVDGLKRAYEAHFPALDDAAWDLFARRTYAEKDGRPMRDFDPKLMKTLANIDFNQPLPTMWPQFDGLAHIPVMVVRGDHSDILSAETAERMRDRHPDLDLLTVDGAGHAPLLFEPAVLNRISAFVTSAEDR</sequence>
<dbReference type="InterPro" id="IPR050228">
    <property type="entry name" value="Carboxylesterase_BioH"/>
</dbReference>
<evidence type="ECO:0000313" key="3">
    <source>
        <dbReference type="Proteomes" id="UP001320898"/>
    </source>
</evidence>
<dbReference type="EMBL" id="JALIDZ010000006">
    <property type="protein sequence ID" value="MCT8973000.1"/>
    <property type="molecule type" value="Genomic_DNA"/>
</dbReference>
<dbReference type="PANTHER" id="PTHR43194:SF2">
    <property type="entry name" value="PEROXISOMAL MEMBRANE PROTEIN LPX1"/>
    <property type="match status" value="1"/>
</dbReference>
<dbReference type="AlphaFoldDB" id="A0AAW5R0Z9"/>
<dbReference type="InterPro" id="IPR029058">
    <property type="entry name" value="AB_hydrolase_fold"/>
</dbReference>
<dbReference type="PANTHER" id="PTHR43194">
    <property type="entry name" value="HYDROLASE ALPHA/BETA FOLD FAMILY"/>
    <property type="match status" value="1"/>
</dbReference>
<feature type="domain" description="AB hydrolase-1" evidence="1">
    <location>
        <begin position="48"/>
        <end position="289"/>
    </location>
</feature>